<feature type="signal peptide" evidence="6">
    <location>
        <begin position="1"/>
        <end position="38"/>
    </location>
</feature>
<accession>A0A0K8P645</accession>
<feature type="domain" description="Cytochrome c" evidence="7">
    <location>
        <begin position="158"/>
        <end position="248"/>
    </location>
</feature>
<keyword evidence="2 4" id="KW-0479">Metal-binding</keyword>
<dbReference type="Gene3D" id="1.10.760.10">
    <property type="entry name" value="Cytochrome c-like domain"/>
    <property type="match status" value="2"/>
</dbReference>
<dbReference type="OrthoDB" id="9773456at2"/>
<dbReference type="STRING" id="1547922.ISF6_4271"/>
<dbReference type="RefSeq" id="WP_082368553.1">
    <property type="nucleotide sequence ID" value="NZ_BBYR01000065.1"/>
</dbReference>
<reference evidence="9" key="1">
    <citation type="submission" date="2015-07" db="EMBL/GenBank/DDBJ databases">
        <title>Discovery of a poly(ethylene terephthalate assimilation.</title>
        <authorList>
            <person name="Yoshida S."/>
            <person name="Hiraga K."/>
            <person name="Takehana T."/>
            <person name="Taniguchi I."/>
            <person name="Yamaji H."/>
            <person name="Maeda Y."/>
            <person name="Toyohara K."/>
            <person name="Miyamoto K."/>
            <person name="Kimura Y."/>
            <person name="Oda K."/>
        </authorList>
    </citation>
    <scope>NUCLEOTIDE SEQUENCE [LARGE SCALE GENOMIC DNA]</scope>
    <source>
        <strain evidence="9">NBRC 110686 / TISTR 2288 / 201-F6</strain>
    </source>
</reference>
<dbReference type="Proteomes" id="UP000037660">
    <property type="component" value="Unassembled WGS sequence"/>
</dbReference>
<evidence type="ECO:0000256" key="4">
    <source>
        <dbReference type="PROSITE-ProRule" id="PRU00433"/>
    </source>
</evidence>
<feature type="region of interest" description="Disordered" evidence="5">
    <location>
        <begin position="44"/>
        <end position="68"/>
    </location>
</feature>
<evidence type="ECO:0000256" key="1">
    <source>
        <dbReference type="ARBA" id="ARBA00022617"/>
    </source>
</evidence>
<feature type="chain" id="PRO_5005513750" evidence="6">
    <location>
        <begin position="39"/>
        <end position="272"/>
    </location>
</feature>
<keyword evidence="9" id="KW-1185">Reference proteome</keyword>
<dbReference type="GO" id="GO:0046872">
    <property type="term" value="F:metal ion binding"/>
    <property type="evidence" value="ECO:0007669"/>
    <property type="project" value="UniProtKB-KW"/>
</dbReference>
<evidence type="ECO:0000313" key="8">
    <source>
        <dbReference type="EMBL" id="GAP38077.1"/>
    </source>
</evidence>
<comment type="caution">
    <text evidence="8">The sequence shown here is derived from an EMBL/GenBank/DDBJ whole genome shotgun (WGS) entry which is preliminary data.</text>
</comment>
<dbReference type="PANTHER" id="PTHR33751">
    <property type="entry name" value="CBB3-TYPE CYTOCHROME C OXIDASE SUBUNIT FIXP"/>
    <property type="match status" value="1"/>
</dbReference>
<evidence type="ECO:0000256" key="5">
    <source>
        <dbReference type="SAM" id="MobiDB-lite"/>
    </source>
</evidence>
<dbReference type="InterPro" id="IPR036909">
    <property type="entry name" value="Cyt_c-like_dom_sf"/>
</dbReference>
<feature type="compositionally biased region" description="Low complexity" evidence="5">
    <location>
        <begin position="44"/>
        <end position="67"/>
    </location>
</feature>
<dbReference type="EMBL" id="BBYR01000065">
    <property type="protein sequence ID" value="GAP38077.1"/>
    <property type="molecule type" value="Genomic_DNA"/>
</dbReference>
<evidence type="ECO:0000259" key="7">
    <source>
        <dbReference type="PROSITE" id="PS51007"/>
    </source>
</evidence>
<reference evidence="8 9" key="2">
    <citation type="journal article" date="2016" name="Science">
        <title>A bacterium that degrades and assimilates poly(ethylene terephthalate).</title>
        <authorList>
            <person name="Yoshida S."/>
            <person name="Hiraga K."/>
            <person name="Takehana T."/>
            <person name="Taniguchi I."/>
            <person name="Yamaji H."/>
            <person name="Maeda Y."/>
            <person name="Toyohara K."/>
            <person name="Miyamoto K."/>
            <person name="Kimura Y."/>
            <person name="Oda K."/>
        </authorList>
    </citation>
    <scope>NUCLEOTIDE SEQUENCE [LARGE SCALE GENOMIC DNA]</scope>
    <source>
        <strain evidence="9">NBRC 110686 / TISTR 2288 / 201-F6</strain>
    </source>
</reference>
<proteinExistence type="predicted"/>
<evidence type="ECO:0000313" key="9">
    <source>
        <dbReference type="Proteomes" id="UP000037660"/>
    </source>
</evidence>
<keyword evidence="3 4" id="KW-0408">Iron</keyword>
<sequence length="272" mass="28082">MAPVPPCDRPTRPAACHAPALRLAWVASLLLACAAAIAAPATPAGAASTAGTPTASGARPPASAPAPDDMAERMLACAACHGREGRSTPEGYHPRIAGKPSGYLFHQLQNFRERRRLNATMAHFVDRMDDAYLREIAGYFAALELPYAPPQPADATPQALALGRRVALEGDPARGVPACTACHGAAMTGVAPAIPGLLGLPRAYLGAQLSAWRQGRRRAHAPDCMAEVARRLSDEQLAAAAAWLAAQPVPADARPASRLPAALPLACGGVAP</sequence>
<dbReference type="GO" id="GO:0020037">
    <property type="term" value="F:heme binding"/>
    <property type="evidence" value="ECO:0007669"/>
    <property type="project" value="InterPro"/>
</dbReference>
<dbReference type="Pfam" id="PF00034">
    <property type="entry name" value="Cytochrom_C"/>
    <property type="match status" value="1"/>
</dbReference>
<evidence type="ECO:0000256" key="6">
    <source>
        <dbReference type="SAM" id="SignalP"/>
    </source>
</evidence>
<dbReference type="SUPFAM" id="SSF46626">
    <property type="entry name" value="Cytochrome c"/>
    <property type="match status" value="2"/>
</dbReference>
<keyword evidence="1 4" id="KW-0349">Heme</keyword>
<keyword evidence="6" id="KW-0732">Signal</keyword>
<dbReference type="InterPro" id="IPR009056">
    <property type="entry name" value="Cyt_c-like_dom"/>
</dbReference>
<dbReference type="AlphaFoldDB" id="A0A0K8P645"/>
<feature type="domain" description="Cytochrome c" evidence="7">
    <location>
        <begin position="46"/>
        <end position="144"/>
    </location>
</feature>
<dbReference type="PANTHER" id="PTHR33751:SF11">
    <property type="entry name" value="BLL4483 PROTEIN"/>
    <property type="match status" value="1"/>
</dbReference>
<dbReference type="PROSITE" id="PS51007">
    <property type="entry name" value="CYTC"/>
    <property type="match status" value="2"/>
</dbReference>
<name>A0A0K8P645_PISS1</name>
<protein>
    <submittedName>
        <fullName evidence="8">Cytochrome c4</fullName>
    </submittedName>
</protein>
<organism evidence="8 9">
    <name type="scientific">Piscinibacter sakaiensis</name>
    <name type="common">Ideonella sakaiensis</name>
    <dbReference type="NCBI Taxonomy" id="1547922"/>
    <lineage>
        <taxon>Bacteria</taxon>
        <taxon>Pseudomonadati</taxon>
        <taxon>Pseudomonadota</taxon>
        <taxon>Betaproteobacteria</taxon>
        <taxon>Burkholderiales</taxon>
        <taxon>Sphaerotilaceae</taxon>
        <taxon>Piscinibacter</taxon>
    </lineage>
</organism>
<dbReference type="InterPro" id="IPR050597">
    <property type="entry name" value="Cytochrome_c_Oxidase_Subunit"/>
</dbReference>
<evidence type="ECO:0000256" key="3">
    <source>
        <dbReference type="ARBA" id="ARBA00023004"/>
    </source>
</evidence>
<evidence type="ECO:0000256" key="2">
    <source>
        <dbReference type="ARBA" id="ARBA00022723"/>
    </source>
</evidence>
<dbReference type="GO" id="GO:0009055">
    <property type="term" value="F:electron transfer activity"/>
    <property type="evidence" value="ECO:0007669"/>
    <property type="project" value="InterPro"/>
</dbReference>
<gene>
    <name evidence="8" type="ORF">ISF6_4271</name>
</gene>